<evidence type="ECO:0000313" key="1">
    <source>
        <dbReference type="EMBL" id="CAD0005764.1"/>
    </source>
</evidence>
<proteinExistence type="predicted"/>
<name>A0A6V6Z2V7_9FLAO</name>
<dbReference type="EMBL" id="CAIJDP010000074">
    <property type="protein sequence ID" value="CAD0005764.1"/>
    <property type="molecule type" value="Genomic_DNA"/>
</dbReference>
<sequence length="365" mass="41294">MYLANKTLFLILILPFLSYSQIQEGIVSYEASNPVKVILTGAYKPSITLGDQVTVRLSGKVNLRPYEVEKKKGGFLGIGAKRYKERHNNELNAGNFKTVVALTDTKYSTSEGIERRIIFDNSQLLPDSDEYKEIKKEFFISAFIAESGKNPYLGWSQLKLSVEIETIGRIEYLIKLLEKEKLQTFSAIQPFLEMGNVVRQHPNELAKELVAYYKEKQPGILAKIKQDLYEYLLIKSPANLSIRSELALTYSESWQFKTANAEAKKVISELQNKNEQDLQDIDKAAFATSYLVLADVVVNEKMSTQTKSQLLGARYYGISANYFKAIGNNTDYIKTLLKQVKCLQSVSTIEALSEAADILENYLKP</sequence>
<accession>A0A6V6Z2V7</accession>
<gene>
    <name evidence="1" type="ORF">FLAT13_02933</name>
</gene>
<dbReference type="AlphaFoldDB" id="A0A6V6Z2V7"/>
<reference evidence="1 2" key="1">
    <citation type="submission" date="2020-06" db="EMBL/GenBank/DDBJ databases">
        <authorList>
            <person name="Criscuolo A."/>
        </authorList>
    </citation>
    <scope>NUCLEOTIDE SEQUENCE [LARGE SCALE GENOMIC DNA]</scope>
    <source>
        <strain evidence="2">CIP 111411</strain>
    </source>
</reference>
<keyword evidence="2" id="KW-1185">Reference proteome</keyword>
<evidence type="ECO:0000313" key="2">
    <source>
        <dbReference type="Proteomes" id="UP000530060"/>
    </source>
</evidence>
<dbReference type="Proteomes" id="UP000530060">
    <property type="component" value="Unassembled WGS sequence"/>
</dbReference>
<dbReference type="RefSeq" id="WP_180909380.1">
    <property type="nucleotide sequence ID" value="NZ_CAIJDP010000074.1"/>
</dbReference>
<comment type="caution">
    <text evidence="1">The sequence shown here is derived from an EMBL/GenBank/DDBJ whole genome shotgun (WGS) entry which is preliminary data.</text>
</comment>
<organism evidence="1 2">
    <name type="scientific">Flavobacterium salmonis</name>
    <dbReference type="NCBI Taxonomy" id="2654844"/>
    <lineage>
        <taxon>Bacteria</taxon>
        <taxon>Pseudomonadati</taxon>
        <taxon>Bacteroidota</taxon>
        <taxon>Flavobacteriia</taxon>
        <taxon>Flavobacteriales</taxon>
        <taxon>Flavobacteriaceae</taxon>
        <taxon>Flavobacterium</taxon>
    </lineage>
</organism>
<protein>
    <submittedName>
        <fullName evidence="1">Uncharacterized protein</fullName>
    </submittedName>
</protein>